<dbReference type="Pfam" id="PF14330">
    <property type="entry name" value="DUF4387"/>
    <property type="match status" value="1"/>
</dbReference>
<evidence type="ECO:0000313" key="3">
    <source>
        <dbReference type="EMBL" id="KAK0750834.1"/>
    </source>
</evidence>
<dbReference type="Proteomes" id="UP001172155">
    <property type="component" value="Unassembled WGS sequence"/>
</dbReference>
<dbReference type="Pfam" id="PF07287">
    <property type="entry name" value="AtuA"/>
    <property type="match status" value="1"/>
</dbReference>
<evidence type="ECO:0000313" key="4">
    <source>
        <dbReference type="Proteomes" id="UP001172155"/>
    </source>
</evidence>
<feature type="domain" description="DUF4387" evidence="2">
    <location>
        <begin position="513"/>
        <end position="610"/>
    </location>
</feature>
<reference evidence="3" key="1">
    <citation type="submission" date="2023-06" db="EMBL/GenBank/DDBJ databases">
        <title>Genome-scale phylogeny and comparative genomics of the fungal order Sordariales.</title>
        <authorList>
            <consortium name="Lawrence Berkeley National Laboratory"/>
            <person name="Hensen N."/>
            <person name="Bonometti L."/>
            <person name="Westerberg I."/>
            <person name="Brannstrom I.O."/>
            <person name="Guillou S."/>
            <person name="Cros-Aarteil S."/>
            <person name="Calhoun S."/>
            <person name="Haridas S."/>
            <person name="Kuo A."/>
            <person name="Mondo S."/>
            <person name="Pangilinan J."/>
            <person name="Riley R."/>
            <person name="LaButti K."/>
            <person name="Andreopoulos B."/>
            <person name="Lipzen A."/>
            <person name="Chen C."/>
            <person name="Yanf M."/>
            <person name="Daum C."/>
            <person name="Ng V."/>
            <person name="Clum A."/>
            <person name="Steindorff A."/>
            <person name="Ohm R."/>
            <person name="Martin F."/>
            <person name="Silar P."/>
            <person name="Natvig D."/>
            <person name="Lalanne C."/>
            <person name="Gautier V."/>
            <person name="Ament-velasquez S.L."/>
            <person name="Kruys A."/>
            <person name="Hutchinson M.I."/>
            <person name="Powell A.J."/>
            <person name="Barry K."/>
            <person name="Miller A.N."/>
            <person name="Grigoriev I.V."/>
            <person name="Debuchy R."/>
            <person name="Gladieux P."/>
            <person name="Thoren M.H."/>
            <person name="Johannesson H."/>
        </authorList>
    </citation>
    <scope>NUCLEOTIDE SEQUENCE</scope>
    <source>
        <strain evidence="3">SMH3187-1</strain>
    </source>
</reference>
<accession>A0AA40F4B9</accession>
<dbReference type="InterPro" id="IPR025496">
    <property type="entry name" value="DUF4387"/>
</dbReference>
<evidence type="ECO:0008006" key="5">
    <source>
        <dbReference type="Google" id="ProtNLM"/>
    </source>
</evidence>
<sequence>MAEEIKILTPIGMLGYSFSENLFWSAIEDGVDAIILDSGSTDSGPAKLALGQTTVSRQAYERDLGILVSACHYYRVPVLIGSAAGDGTNAHVALLVDIVSQIVAKEGFRCMKIVTIEADIPKSTIQSKFDEGLVQPCGNGVPALQQADIDDATVVVAQMGLEPWVKAMEAHPDFDIIIAGRSYDPAPYAAFCVHKGFPNLGLAYHMGKIMECGAVCAVPKSAEALAVIRKDSFDIRPLNPAARCTPLSVAAHTLYEKSRPDLLAGPGGVLDVTRSVFEQLDDGRTLRVSGSEFLPVAEGQYTIKLEGARLTGHAAMFFGGIRDPILISQLDRLAPMIEDTIRTVLPYNFELALHTYGKDSLLAEPDLLSTSGSLVAEVGVLGKILAPTQEKADAVANLAKVFFIHAPYPGQVATAGNLMMPFSPCELPLGPAAEFCLYHLMQVDDAAELFPFTARTIGEPRADGAAMPALERPKQENAEAASFRDKANMAMAVMNAQIPTQLSPPPPPGTVYLGSLASIVRTKNCGPFELTMDVMFSDRDTYARLRSAEILSREIIARLYHIDRPEDIIACLWWEPALAFKATIKRPVVSGSFRDFDVHGSGWHVPLLYLRVASDLL</sequence>
<evidence type="ECO:0000259" key="1">
    <source>
        <dbReference type="Pfam" id="PF07287"/>
    </source>
</evidence>
<gene>
    <name evidence="3" type="ORF">B0T18DRAFT_360920</name>
</gene>
<comment type="caution">
    <text evidence="3">The sequence shown here is derived from an EMBL/GenBank/DDBJ whole genome shotgun (WGS) entry which is preliminary data.</text>
</comment>
<dbReference type="AlphaFoldDB" id="A0AA40F4B9"/>
<feature type="domain" description="Acyclic terpene utilisation N-terminal" evidence="1">
    <location>
        <begin position="89"/>
        <end position="361"/>
    </location>
</feature>
<proteinExistence type="predicted"/>
<name>A0AA40F4B9_9PEZI</name>
<dbReference type="InterPro" id="IPR010839">
    <property type="entry name" value="AtuA_N"/>
</dbReference>
<dbReference type="EMBL" id="JAUKUD010000002">
    <property type="protein sequence ID" value="KAK0750834.1"/>
    <property type="molecule type" value="Genomic_DNA"/>
</dbReference>
<protein>
    <recommendedName>
        <fullName evidence="5">DUF1446 domain-containing protein</fullName>
    </recommendedName>
</protein>
<keyword evidence="4" id="KW-1185">Reference proteome</keyword>
<evidence type="ECO:0000259" key="2">
    <source>
        <dbReference type="Pfam" id="PF14330"/>
    </source>
</evidence>
<organism evidence="3 4">
    <name type="scientific">Schizothecium vesticola</name>
    <dbReference type="NCBI Taxonomy" id="314040"/>
    <lineage>
        <taxon>Eukaryota</taxon>
        <taxon>Fungi</taxon>
        <taxon>Dikarya</taxon>
        <taxon>Ascomycota</taxon>
        <taxon>Pezizomycotina</taxon>
        <taxon>Sordariomycetes</taxon>
        <taxon>Sordariomycetidae</taxon>
        <taxon>Sordariales</taxon>
        <taxon>Schizotheciaceae</taxon>
        <taxon>Schizothecium</taxon>
    </lineage>
</organism>